<name>A0ABU0CSU9_9BACI</name>
<gene>
    <name evidence="1" type="ORF">J2S00_001969</name>
</gene>
<accession>A0ABU0CSU9</accession>
<proteinExistence type="predicted"/>
<reference evidence="1 2" key="1">
    <citation type="submission" date="2023-07" db="EMBL/GenBank/DDBJ databases">
        <title>Genomic Encyclopedia of Type Strains, Phase IV (KMG-IV): sequencing the most valuable type-strain genomes for metagenomic binning, comparative biology and taxonomic classification.</title>
        <authorList>
            <person name="Goeker M."/>
        </authorList>
    </citation>
    <scope>NUCLEOTIDE SEQUENCE [LARGE SCALE GENOMIC DNA]</scope>
    <source>
        <strain evidence="1 2">DSM 17740</strain>
    </source>
</reference>
<sequence>MVWETRNLKPGKQKPGFLFRLKWSKLIMHDIEMRDRALPNEDSQLALLLVLL</sequence>
<protein>
    <submittedName>
        <fullName evidence="1">Uncharacterized protein</fullName>
    </submittedName>
</protein>
<evidence type="ECO:0000313" key="1">
    <source>
        <dbReference type="EMBL" id="MDQ0339183.1"/>
    </source>
</evidence>
<evidence type="ECO:0000313" key="2">
    <source>
        <dbReference type="Proteomes" id="UP001232445"/>
    </source>
</evidence>
<dbReference type="EMBL" id="JAUSUQ010000006">
    <property type="protein sequence ID" value="MDQ0339183.1"/>
    <property type="molecule type" value="Genomic_DNA"/>
</dbReference>
<organism evidence="1 2">
    <name type="scientific">Caldalkalibacillus uzonensis</name>
    <dbReference type="NCBI Taxonomy" id="353224"/>
    <lineage>
        <taxon>Bacteria</taxon>
        <taxon>Bacillati</taxon>
        <taxon>Bacillota</taxon>
        <taxon>Bacilli</taxon>
        <taxon>Bacillales</taxon>
        <taxon>Bacillaceae</taxon>
        <taxon>Caldalkalibacillus</taxon>
    </lineage>
</organism>
<dbReference type="Proteomes" id="UP001232445">
    <property type="component" value="Unassembled WGS sequence"/>
</dbReference>
<keyword evidence="2" id="KW-1185">Reference proteome</keyword>
<comment type="caution">
    <text evidence="1">The sequence shown here is derived from an EMBL/GenBank/DDBJ whole genome shotgun (WGS) entry which is preliminary data.</text>
</comment>